<dbReference type="EMBL" id="UZAH01036587">
    <property type="protein sequence ID" value="VDP46220.1"/>
    <property type="molecule type" value="Genomic_DNA"/>
</dbReference>
<evidence type="ECO:0000313" key="6">
    <source>
        <dbReference type="EMBL" id="VDP46220.1"/>
    </source>
</evidence>
<protein>
    <recommendedName>
        <fullName evidence="1">glutathione transferase</fullName>
        <ecNumber evidence="1">2.5.1.18</ecNumber>
    </recommendedName>
</protein>
<dbReference type="GO" id="GO:0004364">
    <property type="term" value="F:glutathione transferase activity"/>
    <property type="evidence" value="ECO:0007669"/>
    <property type="project" value="UniProtKB-EC"/>
</dbReference>
<gene>
    <name evidence="6" type="ORF">HPBE_LOCUS24613</name>
</gene>
<dbReference type="GO" id="GO:0003676">
    <property type="term" value="F:nucleic acid binding"/>
    <property type="evidence" value="ECO:0007669"/>
    <property type="project" value="InterPro"/>
</dbReference>
<reference evidence="6" key="1">
    <citation type="submission" date="2018-11" db="EMBL/GenBank/DDBJ databases">
        <authorList>
            <consortium name="Pathogen Informatics"/>
        </authorList>
    </citation>
    <scope>NUCLEOTIDE SEQUENCE [LARGE SCALE GENOMIC DNA]</scope>
</reference>
<dbReference type="AlphaFoldDB" id="A0A3P8DSZ9"/>
<dbReference type="OrthoDB" id="414243at2759"/>
<dbReference type="GO" id="GO:0006749">
    <property type="term" value="P:glutathione metabolic process"/>
    <property type="evidence" value="ECO:0007669"/>
    <property type="project" value="TreeGrafter"/>
</dbReference>
<evidence type="ECO:0000256" key="2">
    <source>
        <dbReference type="ARBA" id="ARBA00022679"/>
    </source>
</evidence>
<dbReference type="InterPro" id="IPR036249">
    <property type="entry name" value="Thioredoxin-like_sf"/>
</dbReference>
<dbReference type="PANTHER" id="PTHR11571">
    <property type="entry name" value="GLUTATHIONE S-TRANSFERASE"/>
    <property type="match status" value="1"/>
</dbReference>
<evidence type="ECO:0000256" key="3">
    <source>
        <dbReference type="ARBA" id="ARBA00038317"/>
    </source>
</evidence>
<name>A0A3P8DSZ9_HELPZ</name>
<sequence length="198" mass="22981">MVFYNLENYNLTSKVTCSLRIYRLILEMPFGQLPVLEIDGQRLAQSHSIVRFLARQYGLAGKSAFEEALVDSITDQYKDFFQETRVYFDVVLGYAEGDLRFKKVLLFDNSAPHRVQVSTDKLGQLGYVHMPHPPYSPNISPCEYHHLLGLRDFLVGRDTRIHAVLDNHIELLINTRPKQFWKDGIRKLAERWQQGPCP</sequence>
<dbReference type="SUPFAM" id="SSF52833">
    <property type="entry name" value="Thioredoxin-like"/>
    <property type="match status" value="1"/>
</dbReference>
<feature type="domain" description="GST N-terminal" evidence="5">
    <location>
        <begin position="1"/>
        <end position="61"/>
    </location>
</feature>
<dbReference type="InterPro" id="IPR050213">
    <property type="entry name" value="GST_superfamily"/>
</dbReference>
<comment type="catalytic activity">
    <reaction evidence="4">
        <text>RX + glutathione = an S-substituted glutathione + a halide anion + H(+)</text>
        <dbReference type="Rhea" id="RHEA:16437"/>
        <dbReference type="ChEBI" id="CHEBI:15378"/>
        <dbReference type="ChEBI" id="CHEBI:16042"/>
        <dbReference type="ChEBI" id="CHEBI:17792"/>
        <dbReference type="ChEBI" id="CHEBI:57925"/>
        <dbReference type="ChEBI" id="CHEBI:90779"/>
        <dbReference type="EC" id="2.5.1.18"/>
    </reaction>
</comment>
<dbReference type="PROSITE" id="PS50404">
    <property type="entry name" value="GST_NTER"/>
    <property type="match status" value="1"/>
</dbReference>
<dbReference type="Gene3D" id="3.30.420.10">
    <property type="entry name" value="Ribonuclease H-like superfamily/Ribonuclease H"/>
    <property type="match status" value="1"/>
</dbReference>
<organism evidence="6">
    <name type="scientific">Heligmosomoides polygyrus</name>
    <name type="common">Parasitic roundworm</name>
    <dbReference type="NCBI Taxonomy" id="6339"/>
    <lineage>
        <taxon>Eukaryota</taxon>
        <taxon>Metazoa</taxon>
        <taxon>Ecdysozoa</taxon>
        <taxon>Nematoda</taxon>
        <taxon>Chromadorea</taxon>
        <taxon>Rhabditida</taxon>
        <taxon>Rhabditina</taxon>
        <taxon>Rhabditomorpha</taxon>
        <taxon>Strongyloidea</taxon>
        <taxon>Heligmosomidae</taxon>
        <taxon>Heligmosomoides</taxon>
    </lineage>
</organism>
<evidence type="ECO:0000259" key="5">
    <source>
        <dbReference type="PROSITE" id="PS50404"/>
    </source>
</evidence>
<dbReference type="EC" id="2.5.1.18" evidence="1"/>
<dbReference type="InterPro" id="IPR004045">
    <property type="entry name" value="Glutathione_S-Trfase_N"/>
</dbReference>
<comment type="similarity">
    <text evidence="3">Belongs to the GST superfamily. Sigma family.</text>
</comment>
<dbReference type="InterPro" id="IPR036397">
    <property type="entry name" value="RNaseH_sf"/>
</dbReference>
<evidence type="ECO:0000256" key="1">
    <source>
        <dbReference type="ARBA" id="ARBA00012452"/>
    </source>
</evidence>
<evidence type="ECO:0000256" key="4">
    <source>
        <dbReference type="ARBA" id="ARBA00047960"/>
    </source>
</evidence>
<proteinExistence type="inferred from homology"/>
<accession>A0A3P8DSZ9</accession>
<dbReference type="Gene3D" id="3.40.30.10">
    <property type="entry name" value="Glutaredoxin"/>
    <property type="match status" value="1"/>
</dbReference>
<keyword evidence="2" id="KW-0808">Transferase</keyword>
<dbReference type="PANTHER" id="PTHR11571:SF224">
    <property type="entry name" value="HEMATOPOIETIC PROSTAGLANDIN D SYNTHASE"/>
    <property type="match status" value="1"/>
</dbReference>